<reference evidence="1" key="1">
    <citation type="journal article" date="2022" name="Microbiol. Resour. Announc.">
        <title>Genome Sequence of Cupriavidus campinensis Strain G5, a Member of a Bacterial Consortium Capable of Polyethylene Degradation.</title>
        <authorList>
            <person name="Schneider B."/>
            <person name="Pfeiffer F."/>
            <person name="Dyall-Smith M."/>
            <person name="Kunte H.J."/>
        </authorList>
    </citation>
    <scope>NUCLEOTIDE SEQUENCE</scope>
    <source>
        <strain evidence="1">G5</strain>
    </source>
</reference>
<evidence type="ECO:0000313" key="2">
    <source>
        <dbReference type="Proteomes" id="UP001056132"/>
    </source>
</evidence>
<evidence type="ECO:0000313" key="1">
    <source>
        <dbReference type="EMBL" id="URF05042.1"/>
    </source>
</evidence>
<reference evidence="1" key="2">
    <citation type="submission" date="2022-05" db="EMBL/GenBank/DDBJ databases">
        <authorList>
            <person name="Kunte H.-J."/>
        </authorList>
    </citation>
    <scope>NUCLEOTIDE SEQUENCE</scope>
    <source>
        <strain evidence="1">G5</strain>
    </source>
</reference>
<proteinExistence type="predicted"/>
<dbReference type="RefSeq" id="WP_250025116.1">
    <property type="nucleotide sequence ID" value="NZ_CP097330.1"/>
</dbReference>
<dbReference type="Proteomes" id="UP001056132">
    <property type="component" value="Chromosome 1"/>
</dbReference>
<sequence>MTPLDHSGATAMLQSDFFDTQDEAELHLRLLAAEQGFDLVVQRQYESRQQQNGNYIFKAWRASGLAGQKVT</sequence>
<gene>
    <name evidence="1" type="ORF">M5D45_04175</name>
</gene>
<name>A0AAE9I061_9BURK</name>
<organism evidence="1 2">
    <name type="scientific">Cupriavidus campinensis</name>
    <dbReference type="NCBI Taxonomy" id="151783"/>
    <lineage>
        <taxon>Bacteria</taxon>
        <taxon>Pseudomonadati</taxon>
        <taxon>Pseudomonadota</taxon>
        <taxon>Betaproteobacteria</taxon>
        <taxon>Burkholderiales</taxon>
        <taxon>Burkholderiaceae</taxon>
        <taxon>Cupriavidus</taxon>
    </lineage>
</organism>
<dbReference type="KEGG" id="ccam:M5D45_04175"/>
<protein>
    <submittedName>
        <fullName evidence="1">Uncharacterized protein</fullName>
    </submittedName>
</protein>
<dbReference type="EMBL" id="CP097330">
    <property type="protein sequence ID" value="URF05042.1"/>
    <property type="molecule type" value="Genomic_DNA"/>
</dbReference>
<accession>A0AAE9I061</accession>
<dbReference type="AlphaFoldDB" id="A0AAE9I061"/>